<evidence type="ECO:0000313" key="1">
    <source>
        <dbReference type="EMBL" id="VEL19172.1"/>
    </source>
</evidence>
<name>A0A448WSI8_9PLAT</name>
<sequence length="419" mass="45697">MFTDYDLYAFSAYGHIKVIAESLLCPLQMAKKSLHSVGGIQARNRHIFISKASGLIQFINPVDKSSQMSINAGQIETSKLLVNRVATGGRNNNLKVWDLANPSIPLFSAKNVRPSTLQLEAPIWISDLSFCPGSNGNLIITSSRYAEINLFDLRSGQRRPSSRVAWRQSRKHGKAIVGRGTHPAMLPDLSTTRPITRVLPLEHASGATMRVVSGNAIGELCLLDFRVPNQVILCEDATTRRKSLGAKSPQFPTSVTTLLGASGSITGIVSGGGEANLPHMASGTTTINDCPIIIVSSIDRYLRVYHRDSGERIAKIYTGIPISGFVVRRGANVPALLRNNDDAEYAHATEPAEPPSWPSLGAQKDISLGQKDLIWDRMECSDELVAFANDLIAVAHKLPRHMQHLYQASARALTDWCRG</sequence>
<dbReference type="InterPro" id="IPR037379">
    <property type="entry name" value="WDR74/Nsa1"/>
</dbReference>
<organism evidence="1 2">
    <name type="scientific">Protopolystoma xenopodis</name>
    <dbReference type="NCBI Taxonomy" id="117903"/>
    <lineage>
        <taxon>Eukaryota</taxon>
        <taxon>Metazoa</taxon>
        <taxon>Spiralia</taxon>
        <taxon>Lophotrochozoa</taxon>
        <taxon>Platyhelminthes</taxon>
        <taxon>Monogenea</taxon>
        <taxon>Polyopisthocotylea</taxon>
        <taxon>Polystomatidea</taxon>
        <taxon>Polystomatidae</taxon>
        <taxon>Protopolystoma</taxon>
    </lineage>
</organism>
<comment type="caution">
    <text evidence="1">The sequence shown here is derived from an EMBL/GenBank/DDBJ whole genome shotgun (WGS) entry which is preliminary data.</text>
</comment>
<dbReference type="GO" id="GO:0030687">
    <property type="term" value="C:preribosome, large subunit precursor"/>
    <property type="evidence" value="ECO:0007669"/>
    <property type="project" value="TreeGrafter"/>
</dbReference>
<dbReference type="PANTHER" id="PTHR16038">
    <property type="entry name" value="NOP SEVEN ASSOCIATED PROTEIN 1"/>
    <property type="match status" value="1"/>
</dbReference>
<dbReference type="InterPro" id="IPR015943">
    <property type="entry name" value="WD40/YVTN_repeat-like_dom_sf"/>
</dbReference>
<dbReference type="InterPro" id="IPR036322">
    <property type="entry name" value="WD40_repeat_dom_sf"/>
</dbReference>
<dbReference type="GO" id="GO:0042273">
    <property type="term" value="P:ribosomal large subunit biogenesis"/>
    <property type="evidence" value="ECO:0007669"/>
    <property type="project" value="InterPro"/>
</dbReference>
<evidence type="ECO:0000313" key="2">
    <source>
        <dbReference type="Proteomes" id="UP000784294"/>
    </source>
</evidence>
<dbReference type="EMBL" id="CAAALY010040473">
    <property type="protein sequence ID" value="VEL19172.1"/>
    <property type="molecule type" value="Genomic_DNA"/>
</dbReference>
<dbReference type="OrthoDB" id="18388at2759"/>
<dbReference type="Proteomes" id="UP000784294">
    <property type="component" value="Unassembled WGS sequence"/>
</dbReference>
<protein>
    <submittedName>
        <fullName evidence="1">Uncharacterized protein</fullName>
    </submittedName>
</protein>
<dbReference type="PANTHER" id="PTHR16038:SF4">
    <property type="entry name" value="WD REPEAT-CONTAINING PROTEIN 74"/>
    <property type="match status" value="1"/>
</dbReference>
<dbReference type="GO" id="GO:0005730">
    <property type="term" value="C:nucleolus"/>
    <property type="evidence" value="ECO:0007669"/>
    <property type="project" value="InterPro"/>
</dbReference>
<keyword evidence="2" id="KW-1185">Reference proteome</keyword>
<gene>
    <name evidence="1" type="ORF">PXEA_LOCUS12612</name>
</gene>
<reference evidence="1" key="1">
    <citation type="submission" date="2018-11" db="EMBL/GenBank/DDBJ databases">
        <authorList>
            <consortium name="Pathogen Informatics"/>
        </authorList>
    </citation>
    <scope>NUCLEOTIDE SEQUENCE</scope>
</reference>
<dbReference type="AlphaFoldDB" id="A0A448WSI8"/>
<proteinExistence type="predicted"/>
<accession>A0A448WSI8</accession>
<dbReference type="Gene3D" id="2.130.10.10">
    <property type="entry name" value="YVTN repeat-like/Quinoprotein amine dehydrogenase"/>
    <property type="match status" value="1"/>
</dbReference>
<dbReference type="SUPFAM" id="SSF50978">
    <property type="entry name" value="WD40 repeat-like"/>
    <property type="match status" value="1"/>
</dbReference>